<keyword evidence="3" id="KW-1185">Reference proteome</keyword>
<protein>
    <submittedName>
        <fullName evidence="2">Uncharacterized protein</fullName>
    </submittedName>
</protein>
<evidence type="ECO:0000313" key="3">
    <source>
        <dbReference type="Proteomes" id="UP000054937"/>
    </source>
</evidence>
<proteinExistence type="predicted"/>
<dbReference type="PANTHER" id="PTHR40515:SF1">
    <property type="entry name" value="CILIA- AND FLAGELLA-ASSOCIATED PROTEIN 157"/>
    <property type="match status" value="1"/>
</dbReference>
<dbReference type="OrthoDB" id="193329at2759"/>
<organism evidence="2 3">
    <name type="scientific">Pseudocohnilembus persalinus</name>
    <name type="common">Ciliate</name>
    <dbReference type="NCBI Taxonomy" id="266149"/>
    <lineage>
        <taxon>Eukaryota</taxon>
        <taxon>Sar</taxon>
        <taxon>Alveolata</taxon>
        <taxon>Ciliophora</taxon>
        <taxon>Intramacronucleata</taxon>
        <taxon>Oligohymenophorea</taxon>
        <taxon>Scuticociliatia</taxon>
        <taxon>Philasterida</taxon>
        <taxon>Pseudocohnilembidae</taxon>
        <taxon>Pseudocohnilembus</taxon>
    </lineage>
</organism>
<dbReference type="EMBL" id="LDAU01000049">
    <property type="protein sequence ID" value="KRX09478.1"/>
    <property type="molecule type" value="Genomic_DNA"/>
</dbReference>
<keyword evidence="1" id="KW-0175">Coiled coil</keyword>
<feature type="coiled-coil region" evidence="1">
    <location>
        <begin position="238"/>
        <end position="296"/>
    </location>
</feature>
<evidence type="ECO:0000256" key="1">
    <source>
        <dbReference type="SAM" id="Coils"/>
    </source>
</evidence>
<accession>A0A0V0R4R6</accession>
<dbReference type="PANTHER" id="PTHR40515">
    <property type="entry name" value="CILIA- AND FLAGELLA-ASSOCIATED PROTEIN 157"/>
    <property type="match status" value="1"/>
</dbReference>
<sequence>MDDSQDDALFLERNGERVDQTKYIKTSGAMQKMQSIMERLVENTPDIQKYISPDSVLKPSRSKYRTNFQDIKDNISNKSRFFIQPLKAEASAADCIKHVKDIEIKLLEIKEQKKQLKDELQYKKDQFVKRELDYRKIIQDYQDQIRSKALLNFIDIPDLEVASNTHKKILQYIEDTQKNTSKILVDQESTILRFFNNKINEIKKQFEEERVKKGKKDQDYKEKESQLIHELDWIKNIAQKIDNENHNLQKKYMDLKAQYQTQENDRQMLIKIEEEIKKVQQLLRKEQKNARELKSLYVQQLESKNSLEKILRKCIEDIKEQILQFKGNNRAIIKDYETEEMKENRDKIIERLINDEKILTLIYDHTFYSETKNIDTQPLQADY</sequence>
<dbReference type="AlphaFoldDB" id="A0A0V0R4R6"/>
<evidence type="ECO:0000313" key="2">
    <source>
        <dbReference type="EMBL" id="KRX09478.1"/>
    </source>
</evidence>
<comment type="caution">
    <text evidence="2">The sequence shown here is derived from an EMBL/GenBank/DDBJ whole genome shotgun (WGS) entry which is preliminary data.</text>
</comment>
<dbReference type="OMA" id="IHELDWI"/>
<reference evidence="2 3" key="1">
    <citation type="journal article" date="2015" name="Sci. Rep.">
        <title>Genome of the facultative scuticociliatosis pathogen Pseudocohnilembus persalinus provides insight into its virulence through horizontal gene transfer.</title>
        <authorList>
            <person name="Xiong J."/>
            <person name="Wang G."/>
            <person name="Cheng J."/>
            <person name="Tian M."/>
            <person name="Pan X."/>
            <person name="Warren A."/>
            <person name="Jiang C."/>
            <person name="Yuan D."/>
            <person name="Miao W."/>
        </authorList>
    </citation>
    <scope>NUCLEOTIDE SEQUENCE [LARGE SCALE GENOMIC DNA]</scope>
    <source>
        <strain evidence="2">36N120E</strain>
    </source>
</reference>
<gene>
    <name evidence="2" type="ORF">PPERSA_00757</name>
</gene>
<feature type="coiled-coil region" evidence="1">
    <location>
        <begin position="99"/>
        <end position="126"/>
    </location>
</feature>
<dbReference type="Proteomes" id="UP000054937">
    <property type="component" value="Unassembled WGS sequence"/>
</dbReference>
<dbReference type="InParanoid" id="A0A0V0R4R6"/>
<name>A0A0V0R4R6_PSEPJ</name>